<dbReference type="Pfam" id="PF13419">
    <property type="entry name" value="HAD_2"/>
    <property type="match status" value="1"/>
</dbReference>
<dbReference type="InterPro" id="IPR006439">
    <property type="entry name" value="HAD-SF_hydro_IA"/>
</dbReference>
<reference evidence="1" key="1">
    <citation type="submission" date="2020-10" db="EMBL/GenBank/DDBJ databases">
        <authorList>
            <person name="Gilroy R."/>
        </authorList>
    </citation>
    <scope>NUCLEOTIDE SEQUENCE</scope>
    <source>
        <strain evidence="1">B1-3475</strain>
    </source>
</reference>
<dbReference type="Proteomes" id="UP000823617">
    <property type="component" value="Unassembled WGS sequence"/>
</dbReference>
<dbReference type="SUPFAM" id="SSF56784">
    <property type="entry name" value="HAD-like"/>
    <property type="match status" value="1"/>
</dbReference>
<accession>A0A9D9MZF6</accession>
<proteinExistence type="predicted"/>
<dbReference type="PANTHER" id="PTHR18901">
    <property type="entry name" value="2-DEOXYGLUCOSE-6-PHOSPHATE PHOSPHATASE 2"/>
    <property type="match status" value="1"/>
</dbReference>
<dbReference type="Gene3D" id="3.40.50.1000">
    <property type="entry name" value="HAD superfamily/HAD-like"/>
    <property type="match status" value="1"/>
</dbReference>
<evidence type="ECO:0000313" key="2">
    <source>
        <dbReference type="Proteomes" id="UP000823617"/>
    </source>
</evidence>
<dbReference type="NCBIfam" id="TIGR01509">
    <property type="entry name" value="HAD-SF-IA-v3"/>
    <property type="match status" value="1"/>
</dbReference>
<dbReference type="InterPro" id="IPR041492">
    <property type="entry name" value="HAD_2"/>
</dbReference>
<dbReference type="InterPro" id="IPR023198">
    <property type="entry name" value="PGP-like_dom2"/>
</dbReference>
<organism evidence="1 2">
    <name type="scientific">Candidatus Cryptobacteroides intestinigallinarum</name>
    <dbReference type="NCBI Taxonomy" id="2840767"/>
    <lineage>
        <taxon>Bacteria</taxon>
        <taxon>Pseudomonadati</taxon>
        <taxon>Bacteroidota</taxon>
        <taxon>Bacteroidia</taxon>
        <taxon>Bacteroidales</taxon>
        <taxon>Candidatus Cryptobacteroides</taxon>
    </lineage>
</organism>
<evidence type="ECO:0000313" key="1">
    <source>
        <dbReference type="EMBL" id="MBO8455446.1"/>
    </source>
</evidence>
<protein>
    <submittedName>
        <fullName evidence="1">HAD family hydrolase</fullName>
    </submittedName>
</protein>
<keyword evidence="1" id="KW-0378">Hydrolase</keyword>
<dbReference type="AlphaFoldDB" id="A0A9D9MZF6"/>
<dbReference type="PANTHER" id="PTHR18901:SF38">
    <property type="entry name" value="PSEUDOURIDINE-5'-PHOSPHATASE"/>
    <property type="match status" value="1"/>
</dbReference>
<dbReference type="EMBL" id="JADIMK010000035">
    <property type="protein sequence ID" value="MBO8455446.1"/>
    <property type="molecule type" value="Genomic_DNA"/>
</dbReference>
<dbReference type="Gene3D" id="1.10.150.240">
    <property type="entry name" value="Putative phosphatase, domain 2"/>
    <property type="match status" value="1"/>
</dbReference>
<dbReference type="InterPro" id="IPR023214">
    <property type="entry name" value="HAD_sf"/>
</dbReference>
<dbReference type="SFLD" id="SFLDG01129">
    <property type="entry name" value="C1.5:_HAD__Beta-PGM__Phosphata"/>
    <property type="match status" value="1"/>
</dbReference>
<dbReference type="GO" id="GO:0016787">
    <property type="term" value="F:hydrolase activity"/>
    <property type="evidence" value="ECO:0007669"/>
    <property type="project" value="UniProtKB-KW"/>
</dbReference>
<name>A0A9D9MZF6_9BACT</name>
<gene>
    <name evidence="1" type="ORF">IAC08_03465</name>
</gene>
<dbReference type="InterPro" id="IPR036412">
    <property type="entry name" value="HAD-like_sf"/>
</dbReference>
<comment type="caution">
    <text evidence="1">The sequence shown here is derived from an EMBL/GenBank/DDBJ whole genome shotgun (WGS) entry which is preliminary data.</text>
</comment>
<reference evidence="1" key="2">
    <citation type="journal article" date="2021" name="PeerJ">
        <title>Extensive microbial diversity within the chicken gut microbiome revealed by metagenomics and culture.</title>
        <authorList>
            <person name="Gilroy R."/>
            <person name="Ravi A."/>
            <person name="Getino M."/>
            <person name="Pursley I."/>
            <person name="Horton D.L."/>
            <person name="Alikhan N.F."/>
            <person name="Baker D."/>
            <person name="Gharbi K."/>
            <person name="Hall N."/>
            <person name="Watson M."/>
            <person name="Adriaenssens E.M."/>
            <person name="Foster-Nyarko E."/>
            <person name="Jarju S."/>
            <person name="Secka A."/>
            <person name="Antonio M."/>
            <person name="Oren A."/>
            <person name="Chaudhuri R.R."/>
            <person name="La Ragione R."/>
            <person name="Hildebrand F."/>
            <person name="Pallen M.J."/>
        </authorList>
    </citation>
    <scope>NUCLEOTIDE SEQUENCE</scope>
    <source>
        <strain evidence="1">B1-3475</strain>
    </source>
</reference>
<dbReference type="SFLD" id="SFLDS00003">
    <property type="entry name" value="Haloacid_Dehalogenase"/>
    <property type="match status" value="1"/>
</dbReference>
<sequence length="215" mass="24465">MKKRSFLFDLDGVIFDTESQYTVFWDRIGKEYLSEESFGSRIKGLTLVEIFRRHFKDDPAAADSIRSRLDRFESEMDYAYIPGADVFLDEICRSSQPMAIFTNSNKVKMTNVYRAHPEILKMFTRIFTGEDFPRPKPAPDCYLAGMAFFGTAPEDTFIFEDSFNGLMAARDSGGHVTALATTNPHEAVAPYAGLVIDDFRGFGLEKLYDAFYGRK</sequence>
<dbReference type="CDD" id="cd07505">
    <property type="entry name" value="HAD_BPGM-like"/>
    <property type="match status" value="1"/>
</dbReference>